<organism evidence="1 2">
    <name type="scientific">Octopus vulgaris</name>
    <name type="common">Common octopus</name>
    <dbReference type="NCBI Taxonomy" id="6645"/>
    <lineage>
        <taxon>Eukaryota</taxon>
        <taxon>Metazoa</taxon>
        <taxon>Spiralia</taxon>
        <taxon>Lophotrochozoa</taxon>
        <taxon>Mollusca</taxon>
        <taxon>Cephalopoda</taxon>
        <taxon>Coleoidea</taxon>
        <taxon>Octopodiformes</taxon>
        <taxon>Octopoda</taxon>
        <taxon>Incirrata</taxon>
        <taxon>Octopodidae</taxon>
        <taxon>Octopus</taxon>
    </lineage>
</organism>
<gene>
    <name evidence="1" type="ORF">OCTVUL_1B004954</name>
</gene>
<sequence length="103" mass="10756">MGIEALITSFFLGVRNRSEKGLRNTVLARIFVNKRLQKNFVVAPIDIGDGGHDGKESNCDEGGGISDIIVFKSGDRLGVAVVAVVDGGGSGYGVYVSIRGQSG</sequence>
<dbReference type="Proteomes" id="UP001162480">
    <property type="component" value="Chromosome 6"/>
</dbReference>
<evidence type="ECO:0000313" key="2">
    <source>
        <dbReference type="Proteomes" id="UP001162480"/>
    </source>
</evidence>
<proteinExistence type="predicted"/>
<accession>A0AA36AZT0</accession>
<evidence type="ECO:0000313" key="1">
    <source>
        <dbReference type="EMBL" id="CAI9724694.1"/>
    </source>
</evidence>
<keyword evidence="2" id="KW-1185">Reference proteome</keyword>
<name>A0AA36AZT0_OCTVU</name>
<dbReference type="EMBL" id="OX597819">
    <property type="protein sequence ID" value="CAI9724694.1"/>
    <property type="molecule type" value="Genomic_DNA"/>
</dbReference>
<protein>
    <submittedName>
        <fullName evidence="1">Uncharacterized protein</fullName>
    </submittedName>
</protein>
<dbReference type="AlphaFoldDB" id="A0AA36AZT0"/>
<reference evidence="1" key="1">
    <citation type="submission" date="2023-08" db="EMBL/GenBank/DDBJ databases">
        <authorList>
            <person name="Alioto T."/>
            <person name="Alioto T."/>
            <person name="Gomez Garrido J."/>
        </authorList>
    </citation>
    <scope>NUCLEOTIDE SEQUENCE</scope>
</reference>